<accession>A0A0C9T3N6</accession>
<organism evidence="2 3">
    <name type="scientific">Sphaerobolus stellatus (strain SS14)</name>
    <dbReference type="NCBI Taxonomy" id="990650"/>
    <lineage>
        <taxon>Eukaryota</taxon>
        <taxon>Fungi</taxon>
        <taxon>Dikarya</taxon>
        <taxon>Basidiomycota</taxon>
        <taxon>Agaricomycotina</taxon>
        <taxon>Agaricomycetes</taxon>
        <taxon>Phallomycetidae</taxon>
        <taxon>Geastrales</taxon>
        <taxon>Sphaerobolaceae</taxon>
        <taxon>Sphaerobolus</taxon>
    </lineage>
</organism>
<dbReference type="EMBL" id="KN837657">
    <property type="protein sequence ID" value="KIJ23493.1"/>
    <property type="molecule type" value="Genomic_DNA"/>
</dbReference>
<name>A0A0C9T3N6_SPHS4</name>
<dbReference type="HOGENOM" id="CLU_2874087_0_0_1"/>
<feature type="non-terminal residue" evidence="2">
    <location>
        <position position="64"/>
    </location>
</feature>
<evidence type="ECO:0000256" key="1">
    <source>
        <dbReference type="SAM" id="MobiDB-lite"/>
    </source>
</evidence>
<dbReference type="AlphaFoldDB" id="A0A0C9T3N6"/>
<evidence type="ECO:0000313" key="3">
    <source>
        <dbReference type="Proteomes" id="UP000054279"/>
    </source>
</evidence>
<feature type="region of interest" description="Disordered" evidence="1">
    <location>
        <begin position="43"/>
        <end position="64"/>
    </location>
</feature>
<sequence length="64" mass="6164">MPATHEYAGVKRASAPAVNGAAKKTEDIDVGVAAKAKADATTAGLAAAETAATPTTPTPSSVLA</sequence>
<feature type="region of interest" description="Disordered" evidence="1">
    <location>
        <begin position="1"/>
        <end position="24"/>
    </location>
</feature>
<evidence type="ECO:0000313" key="2">
    <source>
        <dbReference type="EMBL" id="KIJ23493.1"/>
    </source>
</evidence>
<reference evidence="2 3" key="1">
    <citation type="submission" date="2014-06" db="EMBL/GenBank/DDBJ databases">
        <title>Evolutionary Origins and Diversification of the Mycorrhizal Mutualists.</title>
        <authorList>
            <consortium name="DOE Joint Genome Institute"/>
            <consortium name="Mycorrhizal Genomics Consortium"/>
            <person name="Kohler A."/>
            <person name="Kuo A."/>
            <person name="Nagy L.G."/>
            <person name="Floudas D."/>
            <person name="Copeland A."/>
            <person name="Barry K.W."/>
            <person name="Cichocki N."/>
            <person name="Veneault-Fourrey C."/>
            <person name="LaButti K."/>
            <person name="Lindquist E.A."/>
            <person name="Lipzen A."/>
            <person name="Lundell T."/>
            <person name="Morin E."/>
            <person name="Murat C."/>
            <person name="Riley R."/>
            <person name="Ohm R."/>
            <person name="Sun H."/>
            <person name="Tunlid A."/>
            <person name="Henrissat B."/>
            <person name="Grigoriev I.V."/>
            <person name="Hibbett D.S."/>
            <person name="Martin F."/>
        </authorList>
    </citation>
    <scope>NUCLEOTIDE SEQUENCE [LARGE SCALE GENOMIC DNA]</scope>
    <source>
        <strain evidence="2 3">SS14</strain>
    </source>
</reference>
<protein>
    <submittedName>
        <fullName evidence="2">Uncharacterized protein</fullName>
    </submittedName>
</protein>
<gene>
    <name evidence="2" type="ORF">M422DRAFT_39587</name>
</gene>
<keyword evidence="3" id="KW-1185">Reference proteome</keyword>
<dbReference type="Proteomes" id="UP000054279">
    <property type="component" value="Unassembled WGS sequence"/>
</dbReference>
<proteinExistence type="predicted"/>